<dbReference type="InterPro" id="IPR050261">
    <property type="entry name" value="FrsA_esterase"/>
</dbReference>
<dbReference type="InterPro" id="IPR029058">
    <property type="entry name" value="AB_hydrolase_fold"/>
</dbReference>
<protein>
    <submittedName>
        <fullName evidence="4">Alpha/Beta hydrolase protein</fullName>
    </submittedName>
</protein>
<evidence type="ECO:0000313" key="5">
    <source>
        <dbReference type="Proteomes" id="UP001174934"/>
    </source>
</evidence>
<accession>A0AA39WN84</accession>
<dbReference type="GO" id="GO:0016787">
    <property type="term" value="F:hydrolase activity"/>
    <property type="evidence" value="ECO:0007669"/>
    <property type="project" value="UniProtKB-KW"/>
</dbReference>
<dbReference type="PANTHER" id="PTHR22946">
    <property type="entry name" value="DIENELACTONE HYDROLASE DOMAIN-CONTAINING PROTEIN-RELATED"/>
    <property type="match status" value="1"/>
</dbReference>
<evidence type="ECO:0000313" key="4">
    <source>
        <dbReference type="EMBL" id="KAK0618509.1"/>
    </source>
</evidence>
<evidence type="ECO:0000256" key="2">
    <source>
        <dbReference type="ARBA" id="ARBA00038115"/>
    </source>
</evidence>
<dbReference type="SUPFAM" id="SSF53474">
    <property type="entry name" value="alpha/beta-Hydrolases"/>
    <property type="match status" value="1"/>
</dbReference>
<dbReference type="Proteomes" id="UP001174934">
    <property type="component" value="Unassembled WGS sequence"/>
</dbReference>
<evidence type="ECO:0000259" key="3">
    <source>
        <dbReference type="Pfam" id="PF12697"/>
    </source>
</evidence>
<comment type="caution">
    <text evidence="4">The sequence shown here is derived from an EMBL/GenBank/DDBJ whole genome shotgun (WGS) entry which is preliminary data.</text>
</comment>
<keyword evidence="5" id="KW-1185">Reference proteome</keyword>
<evidence type="ECO:0000256" key="1">
    <source>
        <dbReference type="ARBA" id="ARBA00022801"/>
    </source>
</evidence>
<proteinExistence type="inferred from homology"/>
<feature type="domain" description="AB hydrolase-1" evidence="3">
    <location>
        <begin position="173"/>
        <end position="383"/>
    </location>
</feature>
<dbReference type="EMBL" id="JAULSR010000005">
    <property type="protein sequence ID" value="KAK0618509.1"/>
    <property type="molecule type" value="Genomic_DNA"/>
</dbReference>
<dbReference type="PANTHER" id="PTHR22946:SF13">
    <property type="entry name" value="ALPHA_BETA HYDROLASE PSOB"/>
    <property type="match status" value="1"/>
</dbReference>
<sequence length="444" mass="48649">MLRVLPTDFQNFEFLRVLGTAPSHGCDVGECFEAAAKVRANDGESWYRAWSEAARKAEAVGEQAIGSGDAVAARWAFMRASNYWRSSELMLRKPVPTQDPRQLETISASVDNFKRACALSDTPVDCLKIPFGDEGATLPAYLYLPRKSQQIDKTDGTGKQKIPVIVQVQGFDTTQEEFYHFTVSGALPRGYAVLTFDAPGQGMVGRREKHRLHLRSDFEVVMRAVLDALWAHVSSSPSCRDPGLDLDKVAVLGNSTGGYFALRSAASDNRIRACMASDPFYDLGAAARERIPGWLFRLLSRATIDRIMWLVLRVVASGQEQWEMGQAIFALGAASPSDAVDKMQAFTLDRPDGTSMVADITCPTLVTDARDSLFPLEAQRVYDNLTQLKDGETKIMWSPVGVGQGSLQAKVAAFSHLHATTFGWLDGVFGISRPRLESKGAAAK</sequence>
<comment type="similarity">
    <text evidence="2">Belongs to the AB hydrolase superfamily. FUS2 hydrolase family.</text>
</comment>
<organism evidence="4 5">
    <name type="scientific">Bombardia bombarda</name>
    <dbReference type="NCBI Taxonomy" id="252184"/>
    <lineage>
        <taxon>Eukaryota</taxon>
        <taxon>Fungi</taxon>
        <taxon>Dikarya</taxon>
        <taxon>Ascomycota</taxon>
        <taxon>Pezizomycotina</taxon>
        <taxon>Sordariomycetes</taxon>
        <taxon>Sordariomycetidae</taxon>
        <taxon>Sordariales</taxon>
        <taxon>Lasiosphaeriaceae</taxon>
        <taxon>Bombardia</taxon>
    </lineage>
</organism>
<dbReference type="Pfam" id="PF12697">
    <property type="entry name" value="Abhydrolase_6"/>
    <property type="match status" value="1"/>
</dbReference>
<name>A0AA39WN84_9PEZI</name>
<reference evidence="4" key="1">
    <citation type="submission" date="2023-06" db="EMBL/GenBank/DDBJ databases">
        <title>Genome-scale phylogeny and comparative genomics of the fungal order Sordariales.</title>
        <authorList>
            <consortium name="Lawrence Berkeley National Laboratory"/>
            <person name="Hensen N."/>
            <person name="Bonometti L."/>
            <person name="Westerberg I."/>
            <person name="Brannstrom I.O."/>
            <person name="Guillou S."/>
            <person name="Cros-Aarteil S."/>
            <person name="Calhoun S."/>
            <person name="Haridas S."/>
            <person name="Kuo A."/>
            <person name="Mondo S."/>
            <person name="Pangilinan J."/>
            <person name="Riley R."/>
            <person name="LaButti K."/>
            <person name="Andreopoulos B."/>
            <person name="Lipzen A."/>
            <person name="Chen C."/>
            <person name="Yanf M."/>
            <person name="Daum C."/>
            <person name="Ng V."/>
            <person name="Clum A."/>
            <person name="Steindorff A."/>
            <person name="Ohm R."/>
            <person name="Martin F."/>
            <person name="Silar P."/>
            <person name="Natvig D."/>
            <person name="Lalanne C."/>
            <person name="Gautier V."/>
            <person name="Ament-velasquez S.L."/>
            <person name="Kruys A."/>
            <person name="Hutchinson M.I."/>
            <person name="Powell A.J."/>
            <person name="Barry K."/>
            <person name="Miller A.N."/>
            <person name="Grigoriev I.V."/>
            <person name="Debuchy R."/>
            <person name="Gladieux P."/>
            <person name="Thoren M.H."/>
            <person name="Johannesson H."/>
        </authorList>
    </citation>
    <scope>NUCLEOTIDE SEQUENCE</scope>
    <source>
        <strain evidence="4">SMH3391-2</strain>
    </source>
</reference>
<dbReference type="InterPro" id="IPR000073">
    <property type="entry name" value="AB_hydrolase_1"/>
</dbReference>
<dbReference type="Gene3D" id="3.40.50.1820">
    <property type="entry name" value="alpha/beta hydrolase"/>
    <property type="match status" value="1"/>
</dbReference>
<gene>
    <name evidence="4" type="ORF">B0T17DRAFT_592261</name>
</gene>
<keyword evidence="1 4" id="KW-0378">Hydrolase</keyword>
<dbReference type="AlphaFoldDB" id="A0AA39WN84"/>
<dbReference type="Gene3D" id="1.20.1440.110">
    <property type="entry name" value="acylaminoacyl peptidase"/>
    <property type="match status" value="1"/>
</dbReference>